<sequence length="372" mass="39356">MAFVTFVPITSAAGSLPTLPALSGPSPLGRSSGAEQQSSLPAAAAVAALAAASAVGRRKGARSRVQRAATEVGRRGGVLAGLAAAAAVARPKPAVAAEKLTKQTAEKAQADIEQIIKADPNKGPTLVRLAWHSSGSYDKVSKTGGSGPGTIRFKEELAHGGNAGLDKAVAWLEPVKQSNPSISYADLYTLAGVTAIKTLGGPDVPWRAGRVDSQSPSDVTPDGRLPNASNGSEQKDVSHLRDVFYRMGFNDQEIVALSGAHALGRCHADASGFVGPWTPTPTTFNNLYFKLLKTTKWEEGCITGETCKNPQYRNVDTKQFMMLPTDIALLKDPSFSKYVDLYADDQKVFFKDFSKAFSTLLELGTKDLYTVA</sequence>
<keyword evidence="9" id="KW-0496">Mitochondrion</keyword>
<evidence type="ECO:0000256" key="7">
    <source>
        <dbReference type="ARBA" id="ARBA00023002"/>
    </source>
</evidence>
<protein>
    <recommendedName>
        <fullName evidence="11">Cytochrome c peroxidase, mitochondrial</fullName>
        <ecNumber evidence="10">1.11.1.5</ecNumber>
    </recommendedName>
</protein>
<dbReference type="PROSITE" id="PS00435">
    <property type="entry name" value="PEROXIDASE_1"/>
    <property type="match status" value="1"/>
</dbReference>
<evidence type="ECO:0000256" key="5">
    <source>
        <dbReference type="ARBA" id="ARBA00022723"/>
    </source>
</evidence>
<dbReference type="EMBL" id="CAJNDS010002524">
    <property type="protein sequence ID" value="CAE7511628.1"/>
    <property type="molecule type" value="Genomic_DNA"/>
</dbReference>
<evidence type="ECO:0000256" key="4">
    <source>
        <dbReference type="ARBA" id="ARBA00022617"/>
    </source>
</evidence>
<evidence type="ECO:0000256" key="10">
    <source>
        <dbReference type="ARBA" id="ARBA00039063"/>
    </source>
</evidence>
<dbReference type="InterPro" id="IPR002207">
    <property type="entry name" value="Peroxidase_I"/>
</dbReference>
<feature type="domain" description="Plant heme peroxidase family profile" evidence="15">
    <location>
        <begin position="165"/>
        <end position="372"/>
    </location>
</feature>
<evidence type="ECO:0000256" key="8">
    <source>
        <dbReference type="ARBA" id="ARBA00023004"/>
    </source>
</evidence>
<reference evidence="16" key="1">
    <citation type="submission" date="2021-02" db="EMBL/GenBank/DDBJ databases">
        <authorList>
            <person name="Dougan E. K."/>
            <person name="Rhodes N."/>
            <person name="Thang M."/>
            <person name="Chan C."/>
        </authorList>
    </citation>
    <scope>NUCLEOTIDE SEQUENCE</scope>
</reference>
<evidence type="ECO:0000256" key="13">
    <source>
        <dbReference type="RuleBase" id="RU004241"/>
    </source>
</evidence>
<feature type="region of interest" description="Disordered" evidence="14">
    <location>
        <begin position="204"/>
        <end position="235"/>
    </location>
</feature>
<evidence type="ECO:0000256" key="2">
    <source>
        <dbReference type="ARBA" id="ARBA00004569"/>
    </source>
</evidence>
<evidence type="ECO:0000256" key="1">
    <source>
        <dbReference type="ARBA" id="ARBA00004305"/>
    </source>
</evidence>
<organism evidence="16 17">
    <name type="scientific">Symbiodinium natans</name>
    <dbReference type="NCBI Taxonomy" id="878477"/>
    <lineage>
        <taxon>Eukaryota</taxon>
        <taxon>Sar</taxon>
        <taxon>Alveolata</taxon>
        <taxon>Dinophyceae</taxon>
        <taxon>Suessiales</taxon>
        <taxon>Symbiodiniaceae</taxon>
        <taxon>Symbiodinium</taxon>
    </lineage>
</organism>
<evidence type="ECO:0000256" key="11">
    <source>
        <dbReference type="ARBA" id="ARBA00040313"/>
    </source>
</evidence>
<evidence type="ECO:0000256" key="3">
    <source>
        <dbReference type="ARBA" id="ARBA00022559"/>
    </source>
</evidence>
<dbReference type="GO" id="GO:0042744">
    <property type="term" value="P:hydrogen peroxide catabolic process"/>
    <property type="evidence" value="ECO:0007669"/>
    <property type="project" value="TreeGrafter"/>
</dbReference>
<keyword evidence="5" id="KW-0479">Metal-binding</keyword>
<keyword evidence="7" id="KW-0560">Oxidoreductase</keyword>
<dbReference type="GO" id="GO:0004130">
    <property type="term" value="F:cytochrome-c peroxidase activity"/>
    <property type="evidence" value="ECO:0007669"/>
    <property type="project" value="UniProtKB-EC"/>
</dbReference>
<dbReference type="GO" id="GO:0005759">
    <property type="term" value="C:mitochondrial matrix"/>
    <property type="evidence" value="ECO:0007669"/>
    <property type="project" value="UniProtKB-SubCell"/>
</dbReference>
<dbReference type="PANTHER" id="PTHR31356:SF58">
    <property type="entry name" value="CYTOCHROME C PEROXIDASE, MITOCHONDRIAL"/>
    <property type="match status" value="1"/>
</dbReference>
<dbReference type="InterPro" id="IPR019794">
    <property type="entry name" value="Peroxidases_AS"/>
</dbReference>
<dbReference type="EC" id="1.11.1.5" evidence="10"/>
<dbReference type="PROSITE" id="PS50873">
    <property type="entry name" value="PEROXIDASE_4"/>
    <property type="match status" value="1"/>
</dbReference>
<evidence type="ECO:0000256" key="12">
    <source>
        <dbReference type="ARBA" id="ARBA00049265"/>
    </source>
</evidence>
<dbReference type="OrthoDB" id="2859658at2759"/>
<dbReference type="PRINTS" id="PR00459">
    <property type="entry name" value="ASPEROXIDASE"/>
</dbReference>
<comment type="caution">
    <text evidence="16">The sequence shown here is derived from an EMBL/GenBank/DDBJ whole genome shotgun (WGS) entry which is preliminary data.</text>
</comment>
<dbReference type="Proteomes" id="UP000604046">
    <property type="component" value="Unassembled WGS sequence"/>
</dbReference>
<dbReference type="InterPro" id="IPR019793">
    <property type="entry name" value="Peroxidases_heam-ligand_BS"/>
</dbReference>
<dbReference type="CDD" id="cd00691">
    <property type="entry name" value="ascorbate_peroxidase"/>
    <property type="match status" value="1"/>
</dbReference>
<proteinExistence type="inferred from homology"/>
<evidence type="ECO:0000256" key="6">
    <source>
        <dbReference type="ARBA" id="ARBA00022946"/>
    </source>
</evidence>
<dbReference type="GO" id="GO:0000302">
    <property type="term" value="P:response to reactive oxygen species"/>
    <property type="evidence" value="ECO:0007669"/>
    <property type="project" value="TreeGrafter"/>
</dbReference>
<evidence type="ECO:0000313" key="16">
    <source>
        <dbReference type="EMBL" id="CAE7511628.1"/>
    </source>
</evidence>
<accession>A0A812T5R4</accession>
<dbReference type="PANTHER" id="PTHR31356">
    <property type="entry name" value="THYLAKOID LUMENAL 29 KDA PROTEIN, CHLOROPLASTIC-RELATED"/>
    <property type="match status" value="1"/>
</dbReference>
<dbReference type="GO" id="GO:0034599">
    <property type="term" value="P:cellular response to oxidative stress"/>
    <property type="evidence" value="ECO:0007669"/>
    <property type="project" value="InterPro"/>
</dbReference>
<dbReference type="PROSITE" id="PS00436">
    <property type="entry name" value="PEROXIDASE_2"/>
    <property type="match status" value="1"/>
</dbReference>
<keyword evidence="8" id="KW-0408">Iron</keyword>
<dbReference type="GO" id="GO:0046872">
    <property type="term" value="F:metal ion binding"/>
    <property type="evidence" value="ECO:0007669"/>
    <property type="project" value="UniProtKB-KW"/>
</dbReference>
<evidence type="ECO:0000256" key="9">
    <source>
        <dbReference type="ARBA" id="ARBA00023128"/>
    </source>
</evidence>
<evidence type="ECO:0000259" key="15">
    <source>
        <dbReference type="PROSITE" id="PS50873"/>
    </source>
</evidence>
<dbReference type="InterPro" id="IPR002016">
    <property type="entry name" value="Haem_peroxidase"/>
</dbReference>
<keyword evidence="3" id="KW-0575">Peroxidase</keyword>
<dbReference type="GO" id="GO:0005758">
    <property type="term" value="C:mitochondrial intermembrane space"/>
    <property type="evidence" value="ECO:0007669"/>
    <property type="project" value="UniProtKB-SubCell"/>
</dbReference>
<dbReference type="PRINTS" id="PR00458">
    <property type="entry name" value="PEROXIDASE"/>
</dbReference>
<evidence type="ECO:0000313" key="17">
    <source>
        <dbReference type="Proteomes" id="UP000604046"/>
    </source>
</evidence>
<comment type="catalytic activity">
    <reaction evidence="12">
        <text>2 Fe(II)-[cytochrome c] + H2O2 + 2 H(+) = 2 Fe(III)-[cytochrome c] + 2 H2O</text>
        <dbReference type="Rhea" id="RHEA:16581"/>
        <dbReference type="Rhea" id="RHEA-COMP:10350"/>
        <dbReference type="Rhea" id="RHEA-COMP:14399"/>
        <dbReference type="ChEBI" id="CHEBI:15377"/>
        <dbReference type="ChEBI" id="CHEBI:15378"/>
        <dbReference type="ChEBI" id="CHEBI:16240"/>
        <dbReference type="ChEBI" id="CHEBI:29033"/>
        <dbReference type="ChEBI" id="CHEBI:29034"/>
        <dbReference type="EC" id="1.11.1.5"/>
    </reaction>
</comment>
<dbReference type="SUPFAM" id="SSF48113">
    <property type="entry name" value="Heme-dependent peroxidases"/>
    <property type="match status" value="1"/>
</dbReference>
<dbReference type="InterPro" id="IPR010255">
    <property type="entry name" value="Haem_peroxidase_sf"/>
</dbReference>
<gene>
    <name evidence="16" type="primary">CCP1</name>
    <name evidence="16" type="ORF">SNAT2548_LOCUS28642</name>
</gene>
<dbReference type="Gene3D" id="1.10.420.10">
    <property type="entry name" value="Peroxidase, domain 2"/>
    <property type="match status" value="1"/>
</dbReference>
<dbReference type="Pfam" id="PF00141">
    <property type="entry name" value="peroxidase"/>
    <property type="match status" value="1"/>
</dbReference>
<dbReference type="AlphaFoldDB" id="A0A812T5R4"/>
<keyword evidence="17" id="KW-1185">Reference proteome</keyword>
<keyword evidence="4" id="KW-0349">Heme</keyword>
<name>A0A812T5R4_9DINO</name>
<dbReference type="InterPro" id="IPR044831">
    <property type="entry name" value="Ccp1-like"/>
</dbReference>
<comment type="subcellular location">
    <subcellularLocation>
        <location evidence="2">Mitochondrion intermembrane space</location>
    </subcellularLocation>
    <subcellularLocation>
        <location evidence="1">Mitochondrion matrix</location>
    </subcellularLocation>
</comment>
<dbReference type="FunFam" id="1.10.420.10:FF:000009">
    <property type="entry name" value="Ascorbate peroxidase"/>
    <property type="match status" value="1"/>
</dbReference>
<keyword evidence="6" id="KW-0809">Transit peptide</keyword>
<comment type="similarity">
    <text evidence="13">Belongs to the peroxidase family.</text>
</comment>
<dbReference type="Gene3D" id="1.10.520.10">
    <property type="match status" value="1"/>
</dbReference>
<evidence type="ECO:0000256" key="14">
    <source>
        <dbReference type="SAM" id="MobiDB-lite"/>
    </source>
</evidence>
<dbReference type="GO" id="GO:0020037">
    <property type="term" value="F:heme binding"/>
    <property type="evidence" value="ECO:0007669"/>
    <property type="project" value="InterPro"/>
</dbReference>